<accession>A0A4Y7LD34</accession>
<sequence>MDFRIDFEKAFDHVSWEFVDEVLQQIRFLDKWRCWIQGCISNTPLLAVIKGSVHSKFSTAPMKMIKSLERDFLWDPNDTKKGNDHLVALDRLRTPLKHGGLGVKSLKSMNKALLSKWLWRYNHERDSLWRKGVATKYRSTNFDRETKAPKVLLVAEFGRAFTSSSTLSEHLASWRWYFSFILGKLLGRCSFLHFVYGITSTKNWAIKNLCSYLSTRMGMGLGPG</sequence>
<dbReference type="Gramene" id="RZC82897">
    <property type="protein sequence ID" value="RZC82897"/>
    <property type="gene ID" value="C5167_045684"/>
</dbReference>
<proteinExistence type="predicted"/>
<evidence type="ECO:0008006" key="3">
    <source>
        <dbReference type="Google" id="ProtNLM"/>
    </source>
</evidence>
<organism evidence="1 2">
    <name type="scientific">Papaver somniferum</name>
    <name type="common">Opium poppy</name>
    <dbReference type="NCBI Taxonomy" id="3469"/>
    <lineage>
        <taxon>Eukaryota</taxon>
        <taxon>Viridiplantae</taxon>
        <taxon>Streptophyta</taxon>
        <taxon>Embryophyta</taxon>
        <taxon>Tracheophyta</taxon>
        <taxon>Spermatophyta</taxon>
        <taxon>Magnoliopsida</taxon>
        <taxon>Ranunculales</taxon>
        <taxon>Papaveraceae</taxon>
        <taxon>Papaveroideae</taxon>
        <taxon>Papaver</taxon>
    </lineage>
</organism>
<dbReference type="AlphaFoldDB" id="A0A4Y7LD34"/>
<dbReference type="EMBL" id="CM010725">
    <property type="protein sequence ID" value="RZC82897.1"/>
    <property type="molecule type" value="Genomic_DNA"/>
</dbReference>
<gene>
    <name evidence="1" type="ORF">C5167_045684</name>
</gene>
<evidence type="ECO:0000313" key="1">
    <source>
        <dbReference type="EMBL" id="RZC82897.1"/>
    </source>
</evidence>
<dbReference type="Proteomes" id="UP000316621">
    <property type="component" value="Chromosome 11"/>
</dbReference>
<name>A0A4Y7LD34_PAPSO</name>
<keyword evidence="2" id="KW-1185">Reference proteome</keyword>
<protein>
    <recommendedName>
        <fullName evidence="3">Reverse transcriptase domain-containing protein</fullName>
    </recommendedName>
</protein>
<dbReference type="STRING" id="3469.A0A4Y7LD34"/>
<reference evidence="1 2" key="1">
    <citation type="journal article" date="2018" name="Science">
        <title>The opium poppy genome and morphinan production.</title>
        <authorList>
            <person name="Guo L."/>
            <person name="Winzer T."/>
            <person name="Yang X."/>
            <person name="Li Y."/>
            <person name="Ning Z."/>
            <person name="He Z."/>
            <person name="Teodor R."/>
            <person name="Lu Y."/>
            <person name="Bowser T.A."/>
            <person name="Graham I.A."/>
            <person name="Ye K."/>
        </authorList>
    </citation>
    <scope>NUCLEOTIDE SEQUENCE [LARGE SCALE GENOMIC DNA]</scope>
    <source>
        <strain evidence="2">cv. HN1</strain>
        <tissue evidence="1">Leaves</tissue>
    </source>
</reference>
<evidence type="ECO:0000313" key="2">
    <source>
        <dbReference type="Proteomes" id="UP000316621"/>
    </source>
</evidence>